<organism evidence="2 3">
    <name type="scientific">Xanthocytophaga flava</name>
    <dbReference type="NCBI Taxonomy" id="3048013"/>
    <lineage>
        <taxon>Bacteria</taxon>
        <taxon>Pseudomonadati</taxon>
        <taxon>Bacteroidota</taxon>
        <taxon>Cytophagia</taxon>
        <taxon>Cytophagales</taxon>
        <taxon>Rhodocytophagaceae</taxon>
        <taxon>Xanthocytophaga</taxon>
    </lineage>
</organism>
<evidence type="ECO:0000256" key="1">
    <source>
        <dbReference type="SAM" id="Coils"/>
    </source>
</evidence>
<dbReference type="EMBL" id="JASJOT010000034">
    <property type="protein sequence ID" value="MDJ1497582.1"/>
    <property type="molecule type" value="Genomic_DNA"/>
</dbReference>
<dbReference type="Proteomes" id="UP001228581">
    <property type="component" value="Unassembled WGS sequence"/>
</dbReference>
<sequence length="112" mass="13193">MEKIKYFPLSDKIKDIEYYRQLYIKYPFPPTKEEIRQEKAALKEKLKVEKHAERVRLKAAKKAALKAEKQQVEAEKKRKESEAVFSLVKISPGKRNVADKTQKDNLNQLSLF</sequence>
<evidence type="ECO:0000313" key="3">
    <source>
        <dbReference type="Proteomes" id="UP001228581"/>
    </source>
</evidence>
<keyword evidence="1" id="KW-0175">Coiled coil</keyword>
<protein>
    <submittedName>
        <fullName evidence="2">Uncharacterized protein</fullName>
    </submittedName>
</protein>
<evidence type="ECO:0000313" key="2">
    <source>
        <dbReference type="EMBL" id="MDJ1497582.1"/>
    </source>
</evidence>
<gene>
    <name evidence="2" type="ORF">QNI19_31880</name>
</gene>
<dbReference type="RefSeq" id="WP_314003253.1">
    <property type="nucleotide sequence ID" value="NZ_JASJOT010000034.1"/>
</dbReference>
<accession>A0ABT7CV02</accession>
<feature type="coiled-coil region" evidence="1">
    <location>
        <begin position="32"/>
        <end position="84"/>
    </location>
</feature>
<proteinExistence type="predicted"/>
<name>A0ABT7CV02_9BACT</name>
<reference evidence="2 3" key="1">
    <citation type="submission" date="2023-05" db="EMBL/GenBank/DDBJ databases">
        <authorList>
            <person name="Zhang X."/>
        </authorList>
    </citation>
    <scope>NUCLEOTIDE SEQUENCE [LARGE SCALE GENOMIC DNA]</scope>
    <source>
        <strain evidence="2 3">DM2B3-1</strain>
    </source>
</reference>
<keyword evidence="3" id="KW-1185">Reference proteome</keyword>
<comment type="caution">
    <text evidence="2">The sequence shown here is derived from an EMBL/GenBank/DDBJ whole genome shotgun (WGS) entry which is preliminary data.</text>
</comment>